<protein>
    <submittedName>
        <fullName evidence="2">Uncharacterized protein</fullName>
    </submittedName>
</protein>
<dbReference type="GeneID" id="17251844"/>
<dbReference type="HOGENOM" id="CLU_2563230_0_0_1"/>
<dbReference type="RefSeq" id="XP_005791497.1">
    <property type="nucleotide sequence ID" value="XM_005791440.1"/>
</dbReference>
<dbReference type="EnsemblProtists" id="EOD05693">
    <property type="protein sequence ID" value="EOD05693"/>
    <property type="gene ID" value="EMIHUDRAFT_317310"/>
</dbReference>
<keyword evidence="3" id="KW-1185">Reference proteome</keyword>
<feature type="region of interest" description="Disordered" evidence="1">
    <location>
        <begin position="55"/>
        <end position="95"/>
    </location>
</feature>
<dbReference type="KEGG" id="ehx:EMIHUDRAFT_317310"/>
<organism evidence="2 3">
    <name type="scientific">Emiliania huxleyi (strain CCMP1516)</name>
    <dbReference type="NCBI Taxonomy" id="280463"/>
    <lineage>
        <taxon>Eukaryota</taxon>
        <taxon>Haptista</taxon>
        <taxon>Haptophyta</taxon>
        <taxon>Prymnesiophyceae</taxon>
        <taxon>Isochrysidales</taxon>
        <taxon>Noelaerhabdaceae</taxon>
        <taxon>Emiliania</taxon>
    </lineage>
</organism>
<dbReference type="Proteomes" id="UP000013827">
    <property type="component" value="Unassembled WGS sequence"/>
</dbReference>
<accession>A0A0D3KTI3</accession>
<reference evidence="2" key="2">
    <citation type="submission" date="2024-10" db="UniProtKB">
        <authorList>
            <consortium name="EnsemblProtists"/>
        </authorList>
    </citation>
    <scope>IDENTIFICATION</scope>
</reference>
<dbReference type="AlphaFoldDB" id="A0A0D3KTI3"/>
<dbReference type="GeneID" id="17284339"/>
<evidence type="ECO:0000313" key="3">
    <source>
        <dbReference type="Proteomes" id="UP000013827"/>
    </source>
</evidence>
<proteinExistence type="predicted"/>
<dbReference type="RefSeq" id="XP_005758122.1">
    <property type="nucleotide sequence ID" value="XM_005758065.1"/>
</dbReference>
<evidence type="ECO:0000256" key="1">
    <source>
        <dbReference type="SAM" id="MobiDB-lite"/>
    </source>
</evidence>
<sequence length="95" mass="9748">MGARTIQRAMKAQIAPPKVAVEARPCAWAGRATSRGERSRAAGLAPSAERCERPVARFGLDPPGGPAADCTAGRASGRQAGPRQAAGQKSHSESV</sequence>
<name>A0A0D3KTI3_EMIH1</name>
<dbReference type="KEGG" id="ehx:EMIHUDRAFT_313046"/>
<reference evidence="3" key="1">
    <citation type="journal article" date="2013" name="Nature">
        <title>Pan genome of the phytoplankton Emiliania underpins its global distribution.</title>
        <authorList>
            <person name="Read B.A."/>
            <person name="Kegel J."/>
            <person name="Klute M.J."/>
            <person name="Kuo A."/>
            <person name="Lefebvre S.C."/>
            <person name="Maumus F."/>
            <person name="Mayer C."/>
            <person name="Miller J."/>
            <person name="Monier A."/>
            <person name="Salamov A."/>
            <person name="Young J."/>
            <person name="Aguilar M."/>
            <person name="Claverie J.M."/>
            <person name="Frickenhaus S."/>
            <person name="Gonzalez K."/>
            <person name="Herman E.K."/>
            <person name="Lin Y.C."/>
            <person name="Napier J."/>
            <person name="Ogata H."/>
            <person name="Sarno A.F."/>
            <person name="Shmutz J."/>
            <person name="Schroeder D."/>
            <person name="de Vargas C."/>
            <person name="Verret F."/>
            <person name="von Dassow P."/>
            <person name="Valentin K."/>
            <person name="Van de Peer Y."/>
            <person name="Wheeler G."/>
            <person name="Dacks J.B."/>
            <person name="Delwiche C.F."/>
            <person name="Dyhrman S.T."/>
            <person name="Glockner G."/>
            <person name="John U."/>
            <person name="Richards T."/>
            <person name="Worden A.Z."/>
            <person name="Zhang X."/>
            <person name="Grigoriev I.V."/>
            <person name="Allen A.E."/>
            <person name="Bidle K."/>
            <person name="Borodovsky M."/>
            <person name="Bowler C."/>
            <person name="Brownlee C."/>
            <person name="Cock J.M."/>
            <person name="Elias M."/>
            <person name="Gladyshev V.N."/>
            <person name="Groth M."/>
            <person name="Guda C."/>
            <person name="Hadaegh A."/>
            <person name="Iglesias-Rodriguez M.D."/>
            <person name="Jenkins J."/>
            <person name="Jones B.M."/>
            <person name="Lawson T."/>
            <person name="Leese F."/>
            <person name="Lindquist E."/>
            <person name="Lobanov A."/>
            <person name="Lomsadze A."/>
            <person name="Malik S.B."/>
            <person name="Marsh M.E."/>
            <person name="Mackinder L."/>
            <person name="Mock T."/>
            <person name="Mueller-Roeber B."/>
            <person name="Pagarete A."/>
            <person name="Parker M."/>
            <person name="Probert I."/>
            <person name="Quesneville H."/>
            <person name="Raines C."/>
            <person name="Rensing S.A."/>
            <person name="Riano-Pachon D.M."/>
            <person name="Richier S."/>
            <person name="Rokitta S."/>
            <person name="Shiraiwa Y."/>
            <person name="Soanes D.M."/>
            <person name="van der Giezen M."/>
            <person name="Wahlund T.M."/>
            <person name="Williams B."/>
            <person name="Wilson W."/>
            <person name="Wolfe G."/>
            <person name="Wurch L.L."/>
        </authorList>
    </citation>
    <scope>NUCLEOTIDE SEQUENCE</scope>
</reference>
<evidence type="ECO:0000313" key="2">
    <source>
        <dbReference type="EnsemblProtists" id="EOD39068"/>
    </source>
</evidence>
<dbReference type="PaxDb" id="2903-EOD05693"/>
<dbReference type="EnsemblProtists" id="EOD39068">
    <property type="protein sequence ID" value="EOD39068"/>
    <property type="gene ID" value="EMIHUDRAFT_313046"/>
</dbReference>